<keyword evidence="4" id="KW-1185">Reference proteome</keyword>
<feature type="domain" description="Solute-binding protein family 3/N-terminal" evidence="2">
    <location>
        <begin position="30"/>
        <end position="248"/>
    </location>
</feature>
<sequence>MRFIGPLLLIATFFFLCFGAGERALAQRNALPIVFEEYPPYEFVEDGQVKGINMDIIREAFKRMGITPFFEPRPWNRAIYQLKTGEILALSSGFRTKDRQLFAYFPDTPLALETNMVITRSDRDISIKSLDDLRPLRIGVVRGYAYGTKFDTMRGLNIIEAQSAHQLLLMLLNDRMDVAICNQTVFKYIARKEEALDKIRFVFEVSREPLYLMFSRAHGQRAKQLANDFGAVVRQMVKDGSFAAIEARY</sequence>
<evidence type="ECO:0000259" key="2">
    <source>
        <dbReference type="SMART" id="SM00062"/>
    </source>
</evidence>
<dbReference type="InterPro" id="IPR001638">
    <property type="entry name" value="Solute-binding_3/MltF_N"/>
</dbReference>
<dbReference type="Pfam" id="PF00497">
    <property type="entry name" value="SBP_bac_3"/>
    <property type="match status" value="1"/>
</dbReference>
<dbReference type="AlphaFoldDB" id="A0A2C8FBP8"/>
<dbReference type="PANTHER" id="PTHR35936:SF25">
    <property type="entry name" value="ABC TRANSPORTER SUBSTRATE-BINDING PROTEIN"/>
    <property type="match status" value="1"/>
</dbReference>
<protein>
    <submittedName>
        <fullName evidence="3">Extracellular solute-binding protein family 3</fullName>
    </submittedName>
</protein>
<keyword evidence="1" id="KW-0732">Signal</keyword>
<accession>A0A2C8FBP8</accession>
<name>A0A2C8FBP8_9BACT</name>
<evidence type="ECO:0000313" key="4">
    <source>
        <dbReference type="Proteomes" id="UP000219215"/>
    </source>
</evidence>
<gene>
    <name evidence="3" type="ORF">DPRO_2412</name>
</gene>
<proteinExistence type="predicted"/>
<dbReference type="PANTHER" id="PTHR35936">
    <property type="entry name" value="MEMBRANE-BOUND LYTIC MUREIN TRANSGLYCOSYLASE F"/>
    <property type="match status" value="1"/>
</dbReference>
<evidence type="ECO:0000256" key="1">
    <source>
        <dbReference type="ARBA" id="ARBA00022729"/>
    </source>
</evidence>
<dbReference type="SMART" id="SM00062">
    <property type="entry name" value="PBPb"/>
    <property type="match status" value="1"/>
</dbReference>
<reference evidence="4" key="1">
    <citation type="submission" date="2017-09" db="EMBL/GenBank/DDBJ databases">
        <authorList>
            <person name="Regsiter A."/>
            <person name="William W."/>
        </authorList>
    </citation>
    <scope>NUCLEOTIDE SEQUENCE [LARGE SCALE GENOMIC DNA]</scope>
    <source>
        <strain evidence="4">500-1</strain>
    </source>
</reference>
<dbReference type="EMBL" id="LT907975">
    <property type="protein sequence ID" value="SOB59319.1"/>
    <property type="molecule type" value="Genomic_DNA"/>
</dbReference>
<organism evidence="3 4">
    <name type="scientific">Pseudodesulfovibrio profundus</name>
    <dbReference type="NCBI Taxonomy" id="57320"/>
    <lineage>
        <taxon>Bacteria</taxon>
        <taxon>Pseudomonadati</taxon>
        <taxon>Thermodesulfobacteriota</taxon>
        <taxon>Desulfovibrionia</taxon>
        <taxon>Desulfovibrionales</taxon>
        <taxon>Desulfovibrionaceae</taxon>
    </lineage>
</organism>
<dbReference type="KEGG" id="pprf:DPRO_2412"/>
<dbReference type="Proteomes" id="UP000219215">
    <property type="component" value="Chromosome DPRO"/>
</dbReference>
<evidence type="ECO:0000313" key="3">
    <source>
        <dbReference type="EMBL" id="SOB59319.1"/>
    </source>
</evidence>
<dbReference type="Gene3D" id="3.40.190.10">
    <property type="entry name" value="Periplasmic binding protein-like II"/>
    <property type="match status" value="2"/>
</dbReference>
<dbReference type="SUPFAM" id="SSF53850">
    <property type="entry name" value="Periplasmic binding protein-like II"/>
    <property type="match status" value="1"/>
</dbReference>
<dbReference type="OrthoDB" id="5419186at2"/>